<sequence length="1095" mass="121859">MKLNKISNALLTHETKLLSKSTIYTTALLTALSATAMNASAAEEAAEDEEVEVIQVSGMRGTMTRSLNEKKNTVAIVDAIAASDFGELPGLSISDIIENVSGASGHRLKGSQNEISIRGLGSYWGYATFNGRTITNAGDGRAVNFKKFPSELVDKVVVYKSQQADLVEGGTSGTIEVSSLRPVDYGKSRTTVELSGIYNEYYKDVEGDVTPWGGKAVISTVQQFETDSLGDFGFTLGVNHQDTSNPEENYTNSSQLYACALRSADGQLISSIRNNKADECDDQGQLVSMGDINQNSSEGIDLSNPDHLAQFDQSSIFFTPSNSTWRTGEDEDTRTNAVATVQWVPNDQWNINLDAQYSKLEYTEKRMELKLDNQRLMLKDHLITDDHALAYVKGAARPRLASDWRNQKDDYLGFGLNVEYLPNDDLKLSFDLGYSYSERYRLQQRSQLGSKNRYFYELDYRGTNVPKLTFIDAATYDFDDHDAYIHGASAMDDVQTTVFDPTNIDSFISTQKGYVYQYDENGAPIILDDGKWLAADPAEQEVFNQAYMEYKREHDHRENENLSFRFDAEYQLDNDIFSSVKAGIRLSTETMLDDDDTAVSLHLDGSGQHYDKTDIEDDYQHPNKYDDFDDNWALESSILTAYVKTNCLNDHQNNRLFDQEDAGDASSFATYDALCMIGAFNGLANGTGNPTFYDIGERADRRSGGDVDVQEDVTSAYFMANINTEIGDIPVTGNVGVRVVKTETSSQGWAEIVEVTDSDDPRFEYKAEIAESVEDGAAAVTAIARSGDYTEVLPSLNLTFNLTDEFMLRTSVYKSLSRFSLQSMAAGNSYSICEVQVEAEDEPLSGCYTNDLNQVVGSGTAHGNQMQPFTAVNYDISLEYYPSEDAAVTLALYKKDFTGGWENLTQEREAFVFVDGVETSVGLKPFRTVEVSDEKSTIKGFELTAQKHFTELPAPFDGLGVKGAYNWADSSFVTPEEANLGLAPDANLFGFSKNVANASVYWEGDAVTLRLLYKYRSKYFQPNNLPFPYRSHRYVQEQDYLDFSAKYKVSKNVSINLKALNLLDEPQVQTRAGDSIISDYSRSGTKWFVGVKAKF</sequence>
<dbReference type="AlphaFoldDB" id="A0A2S0VMK1"/>
<dbReference type="Gene3D" id="2.170.130.10">
    <property type="entry name" value="TonB-dependent receptor, plug domain"/>
    <property type="match status" value="1"/>
</dbReference>
<dbReference type="RefSeq" id="WP_108601503.1">
    <property type="nucleotide sequence ID" value="NZ_CP026604.1"/>
</dbReference>
<evidence type="ECO:0000313" key="6">
    <source>
        <dbReference type="Proteomes" id="UP000244441"/>
    </source>
</evidence>
<evidence type="ECO:0000256" key="2">
    <source>
        <dbReference type="ARBA" id="ARBA00023136"/>
    </source>
</evidence>
<dbReference type="Proteomes" id="UP000244441">
    <property type="component" value="Chromosome"/>
</dbReference>
<keyword evidence="2" id="KW-0472">Membrane</keyword>
<keyword evidence="3" id="KW-0998">Cell outer membrane</keyword>
<name>A0A2S0VMK1_9ALTE</name>
<reference evidence="5 6" key="1">
    <citation type="submission" date="2018-01" db="EMBL/GenBank/DDBJ databases">
        <title>Genome sequence of a Cantenovulum-like bacteria.</title>
        <authorList>
            <person name="Tan W.R."/>
            <person name="Lau N.-S."/>
            <person name="Go F."/>
            <person name="Amirul A.-A.A."/>
        </authorList>
    </citation>
    <scope>NUCLEOTIDE SEQUENCE [LARGE SCALE GENOMIC DNA]</scope>
    <source>
        <strain evidence="5 6">CCB-QB4</strain>
    </source>
</reference>
<dbReference type="PANTHER" id="PTHR40980">
    <property type="entry name" value="PLUG DOMAIN-CONTAINING PROTEIN"/>
    <property type="match status" value="1"/>
</dbReference>
<feature type="domain" description="TonB-dependent receptor plug" evidence="4">
    <location>
        <begin position="70"/>
        <end position="171"/>
    </location>
</feature>
<dbReference type="NCBIfam" id="TIGR01782">
    <property type="entry name" value="TonB-Xanth-Caul"/>
    <property type="match status" value="1"/>
</dbReference>
<evidence type="ECO:0000256" key="3">
    <source>
        <dbReference type="ARBA" id="ARBA00023237"/>
    </source>
</evidence>
<dbReference type="GO" id="GO:0009279">
    <property type="term" value="C:cell outer membrane"/>
    <property type="evidence" value="ECO:0007669"/>
    <property type="project" value="UniProtKB-SubCell"/>
</dbReference>
<dbReference type="OrthoDB" id="8727862at2"/>
<proteinExistence type="predicted"/>
<dbReference type="EMBL" id="CP026604">
    <property type="protein sequence ID" value="AWB65426.1"/>
    <property type="molecule type" value="Genomic_DNA"/>
</dbReference>
<keyword evidence="6" id="KW-1185">Reference proteome</keyword>
<comment type="subcellular location">
    <subcellularLocation>
        <location evidence="1">Cell outer membrane</location>
    </subcellularLocation>
</comment>
<organism evidence="5 6">
    <name type="scientific">Saccharobesus litoralis</name>
    <dbReference type="NCBI Taxonomy" id="2172099"/>
    <lineage>
        <taxon>Bacteria</taxon>
        <taxon>Pseudomonadati</taxon>
        <taxon>Pseudomonadota</taxon>
        <taxon>Gammaproteobacteria</taxon>
        <taxon>Alteromonadales</taxon>
        <taxon>Alteromonadaceae</taxon>
        <taxon>Saccharobesus</taxon>
    </lineage>
</organism>
<evidence type="ECO:0000313" key="5">
    <source>
        <dbReference type="EMBL" id="AWB65426.1"/>
    </source>
</evidence>
<gene>
    <name evidence="5" type="ORF">C2869_02785</name>
</gene>
<dbReference type="Gene3D" id="2.40.170.20">
    <property type="entry name" value="TonB-dependent receptor, beta-barrel domain"/>
    <property type="match status" value="1"/>
</dbReference>
<dbReference type="KEGG" id="cate:C2869_02785"/>
<dbReference type="InterPro" id="IPR010104">
    <property type="entry name" value="TonB_rcpt_bac"/>
</dbReference>
<protein>
    <recommendedName>
        <fullName evidence="4">TonB-dependent receptor plug domain-containing protein</fullName>
    </recommendedName>
</protein>
<dbReference type="SUPFAM" id="SSF56935">
    <property type="entry name" value="Porins"/>
    <property type="match status" value="1"/>
</dbReference>
<accession>A0A2S0VMK1</accession>
<dbReference type="InterPro" id="IPR012910">
    <property type="entry name" value="Plug_dom"/>
</dbReference>
<dbReference type="InterPro" id="IPR036942">
    <property type="entry name" value="Beta-barrel_TonB_sf"/>
</dbReference>
<dbReference type="Pfam" id="PF07715">
    <property type="entry name" value="Plug"/>
    <property type="match status" value="1"/>
</dbReference>
<dbReference type="InterPro" id="IPR037066">
    <property type="entry name" value="Plug_dom_sf"/>
</dbReference>
<evidence type="ECO:0000256" key="1">
    <source>
        <dbReference type="ARBA" id="ARBA00004442"/>
    </source>
</evidence>
<dbReference type="PANTHER" id="PTHR40980:SF4">
    <property type="entry name" value="TONB-DEPENDENT RECEPTOR-LIKE BETA-BARREL DOMAIN-CONTAINING PROTEIN"/>
    <property type="match status" value="1"/>
</dbReference>
<evidence type="ECO:0000259" key="4">
    <source>
        <dbReference type="Pfam" id="PF07715"/>
    </source>
</evidence>